<feature type="compositionally biased region" description="Low complexity" evidence="1">
    <location>
        <begin position="57"/>
        <end position="69"/>
    </location>
</feature>
<reference evidence="3" key="1">
    <citation type="submission" date="2020-06" db="EMBL/GenBank/DDBJ databases">
        <authorList>
            <person name="Li T."/>
            <person name="Hu X."/>
            <person name="Zhang T."/>
            <person name="Song X."/>
            <person name="Zhang H."/>
            <person name="Dai N."/>
            <person name="Sheng W."/>
            <person name="Hou X."/>
            <person name="Wei L."/>
        </authorList>
    </citation>
    <scope>NUCLEOTIDE SEQUENCE</scope>
    <source>
        <strain evidence="3">KEN1</strain>
        <tissue evidence="3">Leaf</tissue>
    </source>
</reference>
<dbReference type="EMBL" id="JACGWN010000013">
    <property type="protein sequence ID" value="KAL0412312.1"/>
    <property type="molecule type" value="Genomic_DNA"/>
</dbReference>
<dbReference type="PANTHER" id="PTHR33223:SF10">
    <property type="entry name" value="AMINOTRANSFERASE-LIKE PLANT MOBILE DOMAIN-CONTAINING PROTEIN"/>
    <property type="match status" value="1"/>
</dbReference>
<protein>
    <recommendedName>
        <fullName evidence="2">Retrotransposon gag domain-containing protein</fullName>
    </recommendedName>
</protein>
<dbReference type="PANTHER" id="PTHR33223">
    <property type="entry name" value="CCHC-TYPE DOMAIN-CONTAINING PROTEIN"/>
    <property type="match status" value="1"/>
</dbReference>
<reference evidence="3" key="2">
    <citation type="journal article" date="2024" name="Plant">
        <title>Genomic evolution and insights into agronomic trait innovations of Sesamum species.</title>
        <authorList>
            <person name="Miao H."/>
            <person name="Wang L."/>
            <person name="Qu L."/>
            <person name="Liu H."/>
            <person name="Sun Y."/>
            <person name="Le M."/>
            <person name="Wang Q."/>
            <person name="Wei S."/>
            <person name="Zheng Y."/>
            <person name="Lin W."/>
            <person name="Duan Y."/>
            <person name="Cao H."/>
            <person name="Xiong S."/>
            <person name="Wang X."/>
            <person name="Wei L."/>
            <person name="Li C."/>
            <person name="Ma Q."/>
            <person name="Ju M."/>
            <person name="Zhao R."/>
            <person name="Li G."/>
            <person name="Mu C."/>
            <person name="Tian Q."/>
            <person name="Mei H."/>
            <person name="Zhang T."/>
            <person name="Gao T."/>
            <person name="Zhang H."/>
        </authorList>
    </citation>
    <scope>NUCLEOTIDE SEQUENCE</scope>
    <source>
        <strain evidence="3">KEN1</strain>
    </source>
</reference>
<feature type="compositionally biased region" description="Basic and acidic residues" evidence="1">
    <location>
        <begin position="264"/>
        <end position="293"/>
    </location>
</feature>
<feature type="compositionally biased region" description="Polar residues" evidence="1">
    <location>
        <begin position="1"/>
        <end position="30"/>
    </location>
</feature>
<evidence type="ECO:0000259" key="2">
    <source>
        <dbReference type="Pfam" id="PF03732"/>
    </source>
</evidence>
<feature type="region of interest" description="Disordered" evidence="1">
    <location>
        <begin position="1"/>
        <end position="69"/>
    </location>
</feature>
<dbReference type="InterPro" id="IPR005162">
    <property type="entry name" value="Retrotrans_gag_dom"/>
</dbReference>
<gene>
    <name evidence="3" type="ORF">Slati_3820900</name>
</gene>
<dbReference type="AlphaFoldDB" id="A0AAW2U6K6"/>
<evidence type="ECO:0000256" key="1">
    <source>
        <dbReference type="SAM" id="MobiDB-lite"/>
    </source>
</evidence>
<comment type="caution">
    <text evidence="3">The sequence shown here is derived from an EMBL/GenBank/DDBJ whole genome shotgun (WGS) entry which is preliminary data.</text>
</comment>
<accession>A0AAW2U6K6</accession>
<dbReference type="Pfam" id="PF03732">
    <property type="entry name" value="Retrotrans_gag"/>
    <property type="match status" value="1"/>
</dbReference>
<feature type="region of interest" description="Disordered" evidence="1">
    <location>
        <begin position="264"/>
        <end position="295"/>
    </location>
</feature>
<proteinExistence type="predicted"/>
<organism evidence="3">
    <name type="scientific">Sesamum latifolium</name>
    <dbReference type="NCBI Taxonomy" id="2727402"/>
    <lineage>
        <taxon>Eukaryota</taxon>
        <taxon>Viridiplantae</taxon>
        <taxon>Streptophyta</taxon>
        <taxon>Embryophyta</taxon>
        <taxon>Tracheophyta</taxon>
        <taxon>Spermatophyta</taxon>
        <taxon>Magnoliopsida</taxon>
        <taxon>eudicotyledons</taxon>
        <taxon>Gunneridae</taxon>
        <taxon>Pentapetalae</taxon>
        <taxon>asterids</taxon>
        <taxon>lamiids</taxon>
        <taxon>Lamiales</taxon>
        <taxon>Pedaliaceae</taxon>
        <taxon>Sesamum</taxon>
    </lineage>
</organism>
<sequence length="327" mass="36366">MENPSNTANKQKTIETSSNNQALQVATGMSLTKARGGSVPTPPPPRAIGPVTDPLRRSTSSNTSTDDLSPAMLGAIQSIVSAAIREQIVTLAPPRTSTPSDVGVPEEEAEEACALQHLQKALQDVRYQKEGTPEDEQQGVPFTEAVMADELPVNCRTPAIAEYDGTMDPMEHLSRFETTALLHRYTDGIKCRVFITTFTRSAQQWFNQLPVRAIGNFQEFRSLFLHQVGSNRKLHKTGLSLFVAVRQKDNEPLKEYLQRCSSYQERESRKKQKETKEEASSKKPRVDMRDKKPPFQRVNTVYTPLTVAITQALMAVEGKGLLARPRS</sequence>
<feature type="domain" description="Retrotransposon gag" evidence="2">
    <location>
        <begin position="193"/>
        <end position="272"/>
    </location>
</feature>
<name>A0AAW2U6K6_9LAMI</name>
<evidence type="ECO:0000313" key="3">
    <source>
        <dbReference type="EMBL" id="KAL0412312.1"/>
    </source>
</evidence>